<dbReference type="EMBL" id="QGTW01000004">
    <property type="protein sequence ID" value="PWW29412.1"/>
    <property type="molecule type" value="Genomic_DNA"/>
</dbReference>
<dbReference type="GO" id="GO:0015740">
    <property type="term" value="P:C4-dicarboxylate transport"/>
    <property type="evidence" value="ECO:0007669"/>
    <property type="project" value="TreeGrafter"/>
</dbReference>
<keyword evidence="7 9" id="KW-0472">Membrane</keyword>
<evidence type="ECO:0000259" key="10">
    <source>
        <dbReference type="Pfam" id="PF04290"/>
    </source>
</evidence>
<dbReference type="InterPro" id="IPR055348">
    <property type="entry name" value="DctQ"/>
</dbReference>
<comment type="similarity">
    <text evidence="8">Belongs to the TRAP transporter small permease family.</text>
</comment>
<evidence type="ECO:0000256" key="9">
    <source>
        <dbReference type="SAM" id="Phobius"/>
    </source>
</evidence>
<evidence type="ECO:0000256" key="3">
    <source>
        <dbReference type="ARBA" id="ARBA00022475"/>
    </source>
</evidence>
<keyword evidence="2" id="KW-0813">Transport</keyword>
<evidence type="ECO:0000256" key="2">
    <source>
        <dbReference type="ARBA" id="ARBA00022448"/>
    </source>
</evidence>
<dbReference type="GO" id="GO:0022857">
    <property type="term" value="F:transmembrane transporter activity"/>
    <property type="evidence" value="ECO:0007669"/>
    <property type="project" value="TreeGrafter"/>
</dbReference>
<keyword evidence="6 9" id="KW-1133">Transmembrane helix</keyword>
<evidence type="ECO:0000256" key="8">
    <source>
        <dbReference type="ARBA" id="ARBA00038436"/>
    </source>
</evidence>
<accession>A0A2V3A133</accession>
<dbReference type="AlphaFoldDB" id="A0A2V3A133"/>
<evidence type="ECO:0000256" key="6">
    <source>
        <dbReference type="ARBA" id="ARBA00022989"/>
    </source>
</evidence>
<reference evidence="11 12" key="1">
    <citation type="submission" date="2018-05" db="EMBL/GenBank/DDBJ databases">
        <title>Freshwater and sediment microbial communities from various areas in North America, analyzing microbe dynamics in response to fracking.</title>
        <authorList>
            <person name="Lamendella R."/>
        </authorList>
    </citation>
    <scope>NUCLEOTIDE SEQUENCE [LARGE SCALE GENOMIC DNA]</scope>
    <source>
        <strain evidence="11 12">15_TX</strain>
    </source>
</reference>
<evidence type="ECO:0000256" key="7">
    <source>
        <dbReference type="ARBA" id="ARBA00023136"/>
    </source>
</evidence>
<evidence type="ECO:0000313" key="12">
    <source>
        <dbReference type="Proteomes" id="UP000247150"/>
    </source>
</evidence>
<feature type="transmembrane region" description="Helical" evidence="9">
    <location>
        <begin position="28"/>
        <end position="52"/>
    </location>
</feature>
<dbReference type="PANTHER" id="PTHR35011:SF2">
    <property type="entry name" value="2,3-DIKETO-L-GULONATE TRAP TRANSPORTER SMALL PERMEASE PROTEIN YIAM"/>
    <property type="match status" value="1"/>
</dbReference>
<gene>
    <name evidence="11" type="ORF">DFO73_10443</name>
</gene>
<dbReference type="Proteomes" id="UP000247150">
    <property type="component" value="Unassembled WGS sequence"/>
</dbReference>
<evidence type="ECO:0000256" key="4">
    <source>
        <dbReference type="ARBA" id="ARBA00022519"/>
    </source>
</evidence>
<keyword evidence="3" id="KW-1003">Cell membrane</keyword>
<dbReference type="InterPro" id="IPR007387">
    <property type="entry name" value="TRAP_DctQ"/>
</dbReference>
<evidence type="ECO:0000313" key="11">
    <source>
        <dbReference type="EMBL" id="PWW29412.1"/>
    </source>
</evidence>
<comment type="subcellular location">
    <subcellularLocation>
        <location evidence="1">Cell inner membrane</location>
        <topology evidence="1">Multi-pass membrane protein</topology>
    </subcellularLocation>
</comment>
<feature type="transmembrane region" description="Helical" evidence="9">
    <location>
        <begin position="103"/>
        <end position="124"/>
    </location>
</feature>
<dbReference type="GO" id="GO:0005886">
    <property type="term" value="C:plasma membrane"/>
    <property type="evidence" value="ECO:0007669"/>
    <property type="project" value="UniProtKB-SubCell"/>
</dbReference>
<keyword evidence="5 9" id="KW-0812">Transmembrane</keyword>
<comment type="caution">
    <text evidence="11">The sequence shown here is derived from an EMBL/GenBank/DDBJ whole genome shotgun (WGS) entry which is preliminary data.</text>
</comment>
<evidence type="ECO:0000256" key="5">
    <source>
        <dbReference type="ARBA" id="ARBA00022692"/>
    </source>
</evidence>
<evidence type="ECO:0000256" key="1">
    <source>
        <dbReference type="ARBA" id="ARBA00004429"/>
    </source>
</evidence>
<sequence>MTPAQTKFFTHKGKSMVVKKLVDSLNAFIKWILIFLFFIMVIVVFLQVLFRFVLDQPLAWTEELSRYLLVWITFLGAGYAVSVKAHPSIELLFEKANKAVRRVMLVISTALVVFFFYQIIVNSFVFIERSMVQTSPALQLPMGFVYTVIPISSILFVINLLYITVSEWGKEASN</sequence>
<name>A0A2V3A133_9BACI</name>
<protein>
    <submittedName>
        <fullName evidence="11">TRAP-type C4-dicarboxylate transport system permease small subunit</fullName>
    </submittedName>
</protein>
<proteinExistence type="inferred from homology"/>
<keyword evidence="4" id="KW-0997">Cell inner membrane</keyword>
<dbReference type="PANTHER" id="PTHR35011">
    <property type="entry name" value="2,3-DIKETO-L-GULONATE TRAP TRANSPORTER SMALL PERMEASE PROTEIN YIAM"/>
    <property type="match status" value="1"/>
</dbReference>
<feature type="transmembrane region" description="Helical" evidence="9">
    <location>
        <begin position="64"/>
        <end position="82"/>
    </location>
</feature>
<organism evidence="11 12">
    <name type="scientific">Cytobacillus oceanisediminis</name>
    <dbReference type="NCBI Taxonomy" id="665099"/>
    <lineage>
        <taxon>Bacteria</taxon>
        <taxon>Bacillati</taxon>
        <taxon>Bacillota</taxon>
        <taxon>Bacilli</taxon>
        <taxon>Bacillales</taxon>
        <taxon>Bacillaceae</taxon>
        <taxon>Cytobacillus</taxon>
    </lineage>
</organism>
<dbReference type="Pfam" id="PF04290">
    <property type="entry name" value="DctQ"/>
    <property type="match status" value="1"/>
</dbReference>
<feature type="transmembrane region" description="Helical" evidence="9">
    <location>
        <begin position="144"/>
        <end position="165"/>
    </location>
</feature>
<feature type="domain" description="Tripartite ATP-independent periplasmic transporters DctQ component" evidence="10">
    <location>
        <begin position="40"/>
        <end position="166"/>
    </location>
</feature>